<evidence type="ECO:0000313" key="6">
    <source>
        <dbReference type="Proteomes" id="UP000198736"/>
    </source>
</evidence>
<sequence>MIINVFAFALVTIAMLCGTMPVSLAAGDSNGQSSQDELSVTRNYLQQAKQRIDELERQLAAGNLENAKRRIGELVLQLHAKENEIAALRANAYESSKKLREDLASQTEELNQAKRRVADVEQLMTTGKGQELTQAKRRAADAEQQTAKKDQELAQAKRRIADIEQLMVGKEQELAQAKRRVADAEQQIAGKDQELTQSRRRIADIEQQMVGKEQELAQAKRRFADAEQQTARKEQELAQAKRRPAEAEQFATSGKEQELAQAKRRVADAEQQIARKEQELAQVKDDLKQATQKLADLNPQLMARDAELARAKQLLADLERNSPKQAELAPAQEDSAVDKNVFPLQSLDQNLAVTSLLPSTPAVADETEALTSSDLGKMSESLASLLQPELKKGSATLRQRGNKLTLAFATGELFPSGDATITLGGTSLLERVGAVLQGFRYQSIEVAGHTDNTPLRNDPRKGVRDNVELSRTRAEHATQVLLNGGLEADRVKAIGYADTKPIAANDTEKNRSKNRRIEIVITQWSESGGTVGDTKAQLGKKLQGFSTQTVTHH</sequence>
<dbReference type="PROSITE" id="PS51123">
    <property type="entry name" value="OMPA_2"/>
    <property type="match status" value="1"/>
</dbReference>
<feature type="signal peptide" evidence="3">
    <location>
        <begin position="1"/>
        <end position="25"/>
    </location>
</feature>
<dbReference type="CDD" id="cd07185">
    <property type="entry name" value="OmpA_C-like"/>
    <property type="match status" value="1"/>
</dbReference>
<dbReference type="PANTHER" id="PTHR30329">
    <property type="entry name" value="STATOR ELEMENT OF FLAGELLAR MOTOR COMPLEX"/>
    <property type="match status" value="1"/>
</dbReference>
<evidence type="ECO:0000256" key="3">
    <source>
        <dbReference type="SAM" id="SignalP"/>
    </source>
</evidence>
<dbReference type="SUPFAM" id="SSF103088">
    <property type="entry name" value="OmpA-like"/>
    <property type="match status" value="1"/>
</dbReference>
<gene>
    <name evidence="5" type="ORF">COMA2_70088</name>
</gene>
<feature type="domain" description="OmpA-like" evidence="4">
    <location>
        <begin position="401"/>
        <end position="525"/>
    </location>
</feature>
<dbReference type="SUPFAM" id="SSF57997">
    <property type="entry name" value="Tropomyosin"/>
    <property type="match status" value="1"/>
</dbReference>
<feature type="chain" id="PRO_5006624197" description="OmpA-like domain-containing protein" evidence="3">
    <location>
        <begin position="26"/>
        <end position="553"/>
    </location>
</feature>
<evidence type="ECO:0000256" key="1">
    <source>
        <dbReference type="PROSITE-ProRule" id="PRU00473"/>
    </source>
</evidence>
<dbReference type="PANTHER" id="PTHR30329:SF21">
    <property type="entry name" value="LIPOPROTEIN YIAD-RELATED"/>
    <property type="match status" value="1"/>
</dbReference>
<name>A0A0S4LPB4_9BACT</name>
<reference evidence="6" key="1">
    <citation type="submission" date="2015-10" db="EMBL/GenBank/DDBJ databases">
        <authorList>
            <person name="Luecker S."/>
            <person name="Luecker S."/>
        </authorList>
    </citation>
    <scope>NUCLEOTIDE SEQUENCE [LARGE SCALE GENOMIC DNA]</scope>
</reference>
<proteinExistence type="predicted"/>
<dbReference type="InterPro" id="IPR036737">
    <property type="entry name" value="OmpA-like_sf"/>
</dbReference>
<dbReference type="Proteomes" id="UP000198736">
    <property type="component" value="Unassembled WGS sequence"/>
</dbReference>
<dbReference type="AlphaFoldDB" id="A0A0S4LPB4"/>
<feature type="region of interest" description="Disordered" evidence="2">
    <location>
        <begin position="237"/>
        <end position="260"/>
    </location>
</feature>
<organism evidence="5 6">
    <name type="scientific">Candidatus Nitrospira nitrificans</name>
    <dbReference type="NCBI Taxonomy" id="1742973"/>
    <lineage>
        <taxon>Bacteria</taxon>
        <taxon>Pseudomonadati</taxon>
        <taxon>Nitrospirota</taxon>
        <taxon>Nitrospiria</taxon>
        <taxon>Nitrospirales</taxon>
        <taxon>Nitrospiraceae</taxon>
        <taxon>Nitrospira</taxon>
    </lineage>
</organism>
<protein>
    <recommendedName>
        <fullName evidence="4">OmpA-like domain-containing protein</fullName>
    </recommendedName>
</protein>
<evidence type="ECO:0000313" key="5">
    <source>
        <dbReference type="EMBL" id="CUS39340.1"/>
    </source>
</evidence>
<dbReference type="Gene3D" id="3.30.1330.60">
    <property type="entry name" value="OmpA-like domain"/>
    <property type="match status" value="1"/>
</dbReference>
<dbReference type="OrthoDB" id="9815217at2"/>
<accession>A0A0S4LPB4</accession>
<keyword evidence="6" id="KW-1185">Reference proteome</keyword>
<dbReference type="InterPro" id="IPR006665">
    <property type="entry name" value="OmpA-like"/>
</dbReference>
<evidence type="ECO:0000259" key="4">
    <source>
        <dbReference type="PROSITE" id="PS51123"/>
    </source>
</evidence>
<evidence type="ECO:0000256" key="2">
    <source>
        <dbReference type="SAM" id="MobiDB-lite"/>
    </source>
</evidence>
<dbReference type="GO" id="GO:0016020">
    <property type="term" value="C:membrane"/>
    <property type="evidence" value="ECO:0007669"/>
    <property type="project" value="UniProtKB-UniRule"/>
</dbReference>
<keyword evidence="1" id="KW-0472">Membrane</keyword>
<keyword evidence="3" id="KW-0732">Signal</keyword>
<dbReference type="RefSeq" id="WP_090901575.1">
    <property type="nucleotide sequence ID" value="NZ_CZPZ01000034.1"/>
</dbReference>
<dbReference type="Pfam" id="PF00691">
    <property type="entry name" value="OmpA"/>
    <property type="match status" value="1"/>
</dbReference>
<dbReference type="EMBL" id="CZPZ01000034">
    <property type="protein sequence ID" value="CUS39340.1"/>
    <property type="molecule type" value="Genomic_DNA"/>
</dbReference>
<dbReference type="InterPro" id="IPR050330">
    <property type="entry name" value="Bact_OuterMem_StrucFunc"/>
</dbReference>
<dbReference type="STRING" id="1742973.COMA2_70088"/>